<dbReference type="EMBL" id="JAUSVY010000003">
    <property type="protein sequence ID" value="MDQ0504675.1"/>
    <property type="molecule type" value="Genomic_DNA"/>
</dbReference>
<evidence type="ECO:0000313" key="4">
    <source>
        <dbReference type="EMBL" id="MDQ0504675.1"/>
    </source>
</evidence>
<dbReference type="Pfam" id="PF07731">
    <property type="entry name" value="Cu-oxidase_2"/>
    <property type="match status" value="1"/>
</dbReference>
<keyword evidence="1" id="KW-0732">Signal</keyword>
<dbReference type="PANTHER" id="PTHR11709">
    <property type="entry name" value="MULTI-COPPER OXIDASE"/>
    <property type="match status" value="1"/>
</dbReference>
<evidence type="ECO:0000313" key="5">
    <source>
        <dbReference type="Proteomes" id="UP001241747"/>
    </source>
</evidence>
<dbReference type="Gene3D" id="2.60.40.420">
    <property type="entry name" value="Cupredoxins - blue copper proteins"/>
    <property type="match status" value="3"/>
</dbReference>
<dbReference type="Pfam" id="PF07732">
    <property type="entry name" value="Cu-oxidase_3"/>
    <property type="match status" value="1"/>
</dbReference>
<dbReference type="Proteomes" id="UP001241747">
    <property type="component" value="Unassembled WGS sequence"/>
</dbReference>
<dbReference type="InterPro" id="IPR011706">
    <property type="entry name" value="Cu-oxidase_C"/>
</dbReference>
<protein>
    <submittedName>
        <fullName evidence="4">FtsP/CotA-like multicopper oxidase with cupredoxin domain</fullName>
    </submittedName>
</protein>
<keyword evidence="5" id="KW-1185">Reference proteome</keyword>
<organism evidence="4 5">
    <name type="scientific">Xanthobacter agilis</name>
    <dbReference type="NCBI Taxonomy" id="47492"/>
    <lineage>
        <taxon>Bacteria</taxon>
        <taxon>Pseudomonadati</taxon>
        <taxon>Pseudomonadota</taxon>
        <taxon>Alphaproteobacteria</taxon>
        <taxon>Hyphomicrobiales</taxon>
        <taxon>Xanthobacteraceae</taxon>
        <taxon>Xanthobacter</taxon>
    </lineage>
</organism>
<dbReference type="InterPro" id="IPR006311">
    <property type="entry name" value="TAT_signal"/>
</dbReference>
<dbReference type="SUPFAM" id="SSF49503">
    <property type="entry name" value="Cupredoxins"/>
    <property type="match status" value="3"/>
</dbReference>
<dbReference type="RefSeq" id="WP_237347740.1">
    <property type="nucleotide sequence ID" value="NZ_JABWGX010000049.1"/>
</dbReference>
<dbReference type="InterPro" id="IPR008972">
    <property type="entry name" value="Cupredoxin"/>
</dbReference>
<dbReference type="InterPro" id="IPR045087">
    <property type="entry name" value="Cu-oxidase_fam"/>
</dbReference>
<gene>
    <name evidence="4" type="ORF">QOZ94_001457</name>
</gene>
<dbReference type="InterPro" id="IPR011707">
    <property type="entry name" value="Cu-oxidase-like_N"/>
</dbReference>
<proteinExistence type="predicted"/>
<name>A0ABU0LC89_XANAG</name>
<feature type="domain" description="Plastocyanin-like" evidence="3">
    <location>
        <begin position="57"/>
        <end position="151"/>
    </location>
</feature>
<feature type="domain" description="Plastocyanin-like" evidence="2">
    <location>
        <begin position="326"/>
        <end position="392"/>
    </location>
</feature>
<dbReference type="PROSITE" id="PS51318">
    <property type="entry name" value="TAT"/>
    <property type="match status" value="1"/>
</dbReference>
<accession>A0ABU0LC89</accession>
<sequence>MSTHTFSRRTVLKGAAALSCSSLVLPGVTAPAAAQGQSGPLTLSAAEGSLPEIAGQGSIALFNQALPGPLLRVKKGSPLAVSVQNGLRQNLGLVWQGVRTTAGTDPSAPQVAAGGQANIAFTPRDAGTFWYHAADPALARRALAGALVVDEDGPAAYESDQVLFIQSFPPETGLPLFPVNGAISPTLQGPASGRARLRLINATPLFLRVSVDAPATYVIAVDGQPAEPFAPKDSRVQIAPGGRVDLAVTMDGANPSTLSIESSQGPVQLAIIVPVGPGGTAPSGPPAPLPSNGLPAELPLADAARFAFKIEPGSTPASLGSVSLGSVKVGRVVVLTLDNPLDTPLSVRIDGHPVRLLDANYDGWSPWWHDTVPVPAKGSARVAFKAETAGTWSIIAQRPGDNAQVAARTYQVTA</sequence>
<evidence type="ECO:0000259" key="2">
    <source>
        <dbReference type="Pfam" id="PF07731"/>
    </source>
</evidence>
<feature type="signal peptide" evidence="1">
    <location>
        <begin position="1"/>
        <end position="26"/>
    </location>
</feature>
<feature type="chain" id="PRO_5046470786" evidence="1">
    <location>
        <begin position="27"/>
        <end position="414"/>
    </location>
</feature>
<evidence type="ECO:0000259" key="3">
    <source>
        <dbReference type="Pfam" id="PF07732"/>
    </source>
</evidence>
<reference evidence="4 5" key="1">
    <citation type="submission" date="2023-07" db="EMBL/GenBank/DDBJ databases">
        <title>Genomic Encyclopedia of Type Strains, Phase IV (KMG-IV): sequencing the most valuable type-strain genomes for metagenomic binning, comparative biology and taxonomic classification.</title>
        <authorList>
            <person name="Goeker M."/>
        </authorList>
    </citation>
    <scope>NUCLEOTIDE SEQUENCE [LARGE SCALE GENOMIC DNA]</scope>
    <source>
        <strain evidence="4 5">DSM 3770</strain>
    </source>
</reference>
<comment type="caution">
    <text evidence="4">The sequence shown here is derived from an EMBL/GenBank/DDBJ whole genome shotgun (WGS) entry which is preliminary data.</text>
</comment>
<evidence type="ECO:0000256" key="1">
    <source>
        <dbReference type="SAM" id="SignalP"/>
    </source>
</evidence>